<dbReference type="PANTHER" id="PTHR31264">
    <property type="entry name" value="OS07G0554500 PROTEIN-RELATED"/>
    <property type="match status" value="1"/>
</dbReference>
<reference evidence="2" key="1">
    <citation type="journal article" date="2012" name="Nature">
        <title>A physical, genetic and functional sequence assembly of the barley genome.</title>
        <authorList>
            <consortium name="The International Barley Genome Sequencing Consortium"/>
            <person name="Mayer K.F."/>
            <person name="Waugh R."/>
            <person name="Brown J.W."/>
            <person name="Schulman A."/>
            <person name="Langridge P."/>
            <person name="Platzer M."/>
            <person name="Fincher G.B."/>
            <person name="Muehlbauer G.J."/>
            <person name="Sato K."/>
            <person name="Close T.J."/>
            <person name="Wise R.P."/>
            <person name="Stein N."/>
        </authorList>
    </citation>
    <scope>NUCLEOTIDE SEQUENCE [LARGE SCALE GENOMIC DNA]</scope>
    <source>
        <strain evidence="2">cv. Morex</strain>
    </source>
</reference>
<evidence type="ECO:0000313" key="1">
    <source>
        <dbReference type="EnsemblPlants" id="HORVU.MOREX.r3.7HG0749430.1.CDS1"/>
    </source>
</evidence>
<reference evidence="1" key="2">
    <citation type="submission" date="2020-10" db="EMBL/GenBank/DDBJ databases">
        <authorList>
            <person name="Scholz U."/>
            <person name="Mascher M."/>
            <person name="Fiebig A."/>
        </authorList>
    </citation>
    <scope>NUCLEOTIDE SEQUENCE [LARGE SCALE GENOMIC DNA]</scope>
    <source>
        <strain evidence="1">cv. Morex</strain>
    </source>
</reference>
<dbReference type="OrthoDB" id="643896at2759"/>
<evidence type="ECO:0000313" key="2">
    <source>
        <dbReference type="Proteomes" id="UP000011116"/>
    </source>
</evidence>
<gene>
    <name evidence="1" type="primary">LOC123407167</name>
</gene>
<protein>
    <submittedName>
        <fullName evidence="1">Uncharacterized protein</fullName>
    </submittedName>
</protein>
<keyword evidence="2" id="KW-1185">Reference proteome</keyword>
<name>A0A8I6Z1G9_HORVV</name>
<proteinExistence type="predicted"/>
<dbReference type="Gramene" id="HORVU.MOREX.r2.7HG0621770.1">
    <property type="protein sequence ID" value="HORVU.MOREX.r2.7HG0621770.1.CDS.1"/>
    <property type="gene ID" value="HORVU.MOREX.r2.7HG0621770"/>
</dbReference>
<dbReference type="PANTHER" id="PTHR31264:SF15">
    <property type="entry name" value="F-BOX DOMAIN-CONTAINING PROTEIN"/>
    <property type="match status" value="1"/>
</dbReference>
<dbReference type="InterPro" id="IPR036047">
    <property type="entry name" value="F-box-like_dom_sf"/>
</dbReference>
<dbReference type="GeneID" id="123407167"/>
<sequence length="406" mass="44590">MASPPPPCPDAPAAPQAPLPDHLTEDILLRLRTAADLASASVAGPSLRRIVADHSFLRRFRALHPPPLLGILSARFFPAEAPHPSAAAAQTLAGTDFSCSFLPSREQRWRRCDFRDGRALLCVHTDGRAMVRDVAVCDPLHRRYLLLPPVPQDLSDLVNHLDPFLAPAVRDEGADTAADAPFRFRVMCLAKCQTNLVLYVYSSSGPHAGQWRTVTFDGWTALLAGASDHAQSSAAFGKCYYAHGSFCWAICAINKLLLLDTATMEFSSVNLDPDLMNHEVAFVEASEGRLGMFALSQLPIHFVPRLRYSILVTTGDDPGQWQKKEVVTLSHDYCYQIVGVAGGYLLLYVVTDDPDSFPPNKVPDAGCFSLNLRTMDLERFSRGRDIISARNQLYSGFPPYLSPPTI</sequence>
<reference evidence="1" key="3">
    <citation type="submission" date="2022-01" db="UniProtKB">
        <authorList>
            <consortium name="EnsemblPlants"/>
        </authorList>
    </citation>
    <scope>IDENTIFICATION</scope>
    <source>
        <strain evidence="1">subsp. vulgare</strain>
    </source>
</reference>
<dbReference type="EnsemblPlants" id="HORVU.MOREX.r3.7HG0749430.1">
    <property type="protein sequence ID" value="HORVU.MOREX.r3.7HG0749430.1.CDS1"/>
    <property type="gene ID" value="HORVU.MOREX.r3.7HG0749430"/>
</dbReference>
<dbReference type="RefSeq" id="XP_044956178.1">
    <property type="nucleotide sequence ID" value="XM_045100243.1"/>
</dbReference>
<accession>A0A8I6Z1G9</accession>
<organism evidence="1 2">
    <name type="scientific">Hordeum vulgare subsp. vulgare</name>
    <name type="common">Domesticated barley</name>
    <dbReference type="NCBI Taxonomy" id="112509"/>
    <lineage>
        <taxon>Eukaryota</taxon>
        <taxon>Viridiplantae</taxon>
        <taxon>Streptophyta</taxon>
        <taxon>Embryophyta</taxon>
        <taxon>Tracheophyta</taxon>
        <taxon>Spermatophyta</taxon>
        <taxon>Magnoliopsida</taxon>
        <taxon>Liliopsida</taxon>
        <taxon>Poales</taxon>
        <taxon>Poaceae</taxon>
        <taxon>BOP clade</taxon>
        <taxon>Pooideae</taxon>
        <taxon>Triticodae</taxon>
        <taxon>Triticeae</taxon>
        <taxon>Hordeinae</taxon>
        <taxon>Hordeum</taxon>
    </lineage>
</organism>
<dbReference type="Gramene" id="HORVU.MOREX.r3.7HG0749430.1">
    <property type="protein sequence ID" value="HORVU.MOREX.r3.7HG0749430.1.CDS1"/>
    <property type="gene ID" value="HORVU.MOREX.r3.7HG0749430"/>
</dbReference>
<dbReference type="AlphaFoldDB" id="A0A8I6Z1G9"/>
<dbReference type="SUPFAM" id="SSF81383">
    <property type="entry name" value="F-box domain"/>
    <property type="match status" value="1"/>
</dbReference>
<dbReference type="Proteomes" id="UP000011116">
    <property type="component" value="Chromosome 7H"/>
</dbReference>
<dbReference type="KEGG" id="hvg:123407167"/>